<name>A5FTL7_ACICJ</name>
<feature type="domain" description="EamA" evidence="2">
    <location>
        <begin position="144"/>
        <end position="278"/>
    </location>
</feature>
<proteinExistence type="predicted"/>
<dbReference type="KEGG" id="acr:Acry_3337"/>
<feature type="transmembrane region" description="Helical" evidence="1">
    <location>
        <begin position="89"/>
        <end position="110"/>
    </location>
</feature>
<dbReference type="AlphaFoldDB" id="A5FTL7"/>
<dbReference type="SUPFAM" id="SSF103481">
    <property type="entry name" value="Multidrug resistance efflux transporter EmrE"/>
    <property type="match status" value="2"/>
</dbReference>
<keyword evidence="1" id="KW-0812">Transmembrane</keyword>
<feature type="transmembrane region" description="Helical" evidence="1">
    <location>
        <begin position="36"/>
        <end position="53"/>
    </location>
</feature>
<feature type="transmembrane region" description="Helical" evidence="1">
    <location>
        <begin position="6"/>
        <end position="24"/>
    </location>
</feature>
<geneLocation type="plasmid" evidence="3 4">
    <name>pACRY02</name>
</geneLocation>
<feature type="transmembrane region" description="Helical" evidence="1">
    <location>
        <begin position="173"/>
        <end position="195"/>
    </location>
</feature>
<reference evidence="3 4" key="1">
    <citation type="submission" date="2007-05" db="EMBL/GenBank/DDBJ databases">
        <title>Complete sequence of plasmid2 pACRY02 of Acidiphilium cryptum JF-5.</title>
        <authorList>
            <consortium name="US DOE Joint Genome Institute"/>
            <person name="Copeland A."/>
            <person name="Lucas S."/>
            <person name="Lapidus A."/>
            <person name="Barry K."/>
            <person name="Detter J.C."/>
            <person name="Glavina del Rio T."/>
            <person name="Hammon N."/>
            <person name="Israni S."/>
            <person name="Dalin E."/>
            <person name="Tice H."/>
            <person name="Pitluck S."/>
            <person name="Sims D."/>
            <person name="Brettin T."/>
            <person name="Bruce D."/>
            <person name="Han C."/>
            <person name="Schmutz J."/>
            <person name="Larimer F."/>
            <person name="Land M."/>
            <person name="Hauser L."/>
            <person name="Kyrpides N."/>
            <person name="Kim E."/>
            <person name="Magnuson T."/>
            <person name="Richardson P."/>
        </authorList>
    </citation>
    <scope>NUCLEOTIDE SEQUENCE [LARGE SCALE GENOMIC DNA]</scope>
    <source>
        <strain evidence="4">JF-5</strain>
        <plasmid evidence="4">Plasmid pACRY02</plasmid>
    </source>
</reference>
<sequence length="281" mass="29004">MTIPPWAITAVLAGAALHAAWNVAIRGGADRRSATIGLILGGAVIAGATLPFLPRPRAAAWPHLLATALLHIVYFNLVAEAYARGAVSLIYPVMRGTAPALTALIATIFLGETLGGAGWCGLLLISAGVGLLARRRGEAGEGRALMLALANAIIIALYTANDGVGVRLSEAPLAYALWTFVLPAIPAILILARFSPTRLRAALKPGPLLRGFGGGACSIASYALALWAMTQAPIGAIAALRETALLFGVLFAWWFLHERPGSRGLTAIAIIAAGATVLRLG</sequence>
<evidence type="ECO:0000313" key="3">
    <source>
        <dbReference type="EMBL" id="ABQ28949.1"/>
    </source>
</evidence>
<keyword evidence="1" id="KW-1133">Transmembrane helix</keyword>
<dbReference type="InterPro" id="IPR000620">
    <property type="entry name" value="EamA_dom"/>
</dbReference>
<keyword evidence="3" id="KW-0614">Plasmid</keyword>
<protein>
    <recommendedName>
        <fullName evidence="2">EamA domain-containing protein</fullName>
    </recommendedName>
</protein>
<evidence type="ECO:0000313" key="4">
    <source>
        <dbReference type="Proteomes" id="UP000000245"/>
    </source>
</evidence>
<feature type="transmembrane region" description="Helical" evidence="1">
    <location>
        <begin position="145"/>
        <end position="161"/>
    </location>
</feature>
<dbReference type="Gene3D" id="1.10.3730.20">
    <property type="match status" value="2"/>
</dbReference>
<dbReference type="GO" id="GO:0016020">
    <property type="term" value="C:membrane"/>
    <property type="evidence" value="ECO:0007669"/>
    <property type="project" value="InterPro"/>
</dbReference>
<evidence type="ECO:0000256" key="1">
    <source>
        <dbReference type="SAM" id="Phobius"/>
    </source>
</evidence>
<evidence type="ECO:0000259" key="2">
    <source>
        <dbReference type="Pfam" id="PF00892"/>
    </source>
</evidence>
<organism evidence="3 4">
    <name type="scientific">Acidiphilium cryptum (strain JF-5)</name>
    <dbReference type="NCBI Taxonomy" id="349163"/>
    <lineage>
        <taxon>Bacteria</taxon>
        <taxon>Pseudomonadati</taxon>
        <taxon>Pseudomonadota</taxon>
        <taxon>Alphaproteobacteria</taxon>
        <taxon>Acetobacterales</taxon>
        <taxon>Acidocellaceae</taxon>
        <taxon>Acidiphilium</taxon>
    </lineage>
</organism>
<dbReference type="EMBL" id="CP000690">
    <property type="protein sequence ID" value="ABQ28949.1"/>
    <property type="molecule type" value="Genomic_DNA"/>
</dbReference>
<dbReference type="RefSeq" id="WP_011930705.1">
    <property type="nucleotide sequence ID" value="NC_009468.1"/>
</dbReference>
<dbReference type="Pfam" id="PF00892">
    <property type="entry name" value="EamA"/>
    <property type="match status" value="2"/>
</dbReference>
<gene>
    <name evidence="3" type="ordered locus">Acry_3337</name>
</gene>
<feature type="transmembrane region" description="Helical" evidence="1">
    <location>
        <begin position="234"/>
        <end position="256"/>
    </location>
</feature>
<keyword evidence="4" id="KW-1185">Reference proteome</keyword>
<dbReference type="InterPro" id="IPR037185">
    <property type="entry name" value="EmrE-like"/>
</dbReference>
<keyword evidence="1" id="KW-0472">Membrane</keyword>
<accession>A5FTL7</accession>
<feature type="transmembrane region" description="Helical" evidence="1">
    <location>
        <begin position="116"/>
        <end position="133"/>
    </location>
</feature>
<dbReference type="Proteomes" id="UP000000245">
    <property type="component" value="Plasmid pACRY02"/>
</dbReference>
<dbReference type="HOGENOM" id="CLU_060016_3_0_5"/>
<feature type="transmembrane region" description="Helical" evidence="1">
    <location>
        <begin position="59"/>
        <end position="77"/>
    </location>
</feature>
<feature type="domain" description="EamA" evidence="2">
    <location>
        <begin position="6"/>
        <end position="132"/>
    </location>
</feature>
<feature type="transmembrane region" description="Helical" evidence="1">
    <location>
        <begin position="207"/>
        <end position="228"/>
    </location>
</feature>